<dbReference type="Gene3D" id="3.30.70.1430">
    <property type="entry name" value="Multidrug efflux transporter AcrB pore domain"/>
    <property type="match status" value="1"/>
</dbReference>
<comment type="caution">
    <text evidence="1">The sequence shown here is derived from an EMBL/GenBank/DDBJ whole genome shotgun (WGS) entry which is preliminary data.</text>
</comment>
<sequence>MSGCTPLPRAVANSPRNPALRVLPVARFPDIVPPQVSVQAFYPGANAEIVAETVGVRLSDLFLTTLQSNLGALYVNDFNLFGLASKTRGRARIQLASTQPLGTDASWPLHTHH</sequence>
<dbReference type="Gene3D" id="1.20.1640.10">
    <property type="entry name" value="Multidrug efflux transporter AcrB transmembrane domain"/>
    <property type="match status" value="1"/>
</dbReference>
<dbReference type="EMBL" id="VWXX01000004">
    <property type="protein sequence ID" value="KAA6186717.1"/>
    <property type="molecule type" value="Genomic_DNA"/>
</dbReference>
<dbReference type="OrthoDB" id="9758297at2"/>
<dbReference type="AlphaFoldDB" id="A0A5M8FPI3"/>
<organism evidence="1 2">
    <name type="scientific">Thiohalocapsa marina</name>
    <dbReference type="NCBI Taxonomy" id="424902"/>
    <lineage>
        <taxon>Bacteria</taxon>
        <taxon>Pseudomonadati</taxon>
        <taxon>Pseudomonadota</taxon>
        <taxon>Gammaproteobacteria</taxon>
        <taxon>Chromatiales</taxon>
        <taxon>Chromatiaceae</taxon>
        <taxon>Thiohalocapsa</taxon>
    </lineage>
</organism>
<protein>
    <submittedName>
        <fullName evidence="1">Uncharacterized protein</fullName>
    </submittedName>
</protein>
<evidence type="ECO:0000313" key="2">
    <source>
        <dbReference type="Proteomes" id="UP000322981"/>
    </source>
</evidence>
<accession>A0A5M8FPI3</accession>
<proteinExistence type="predicted"/>
<evidence type="ECO:0000313" key="1">
    <source>
        <dbReference type="EMBL" id="KAA6186717.1"/>
    </source>
</evidence>
<dbReference type="Pfam" id="PF00873">
    <property type="entry name" value="ACR_tran"/>
    <property type="match status" value="1"/>
</dbReference>
<dbReference type="GO" id="GO:0016020">
    <property type="term" value="C:membrane"/>
    <property type="evidence" value="ECO:0007669"/>
    <property type="project" value="InterPro"/>
</dbReference>
<dbReference type="GO" id="GO:0022857">
    <property type="term" value="F:transmembrane transporter activity"/>
    <property type="evidence" value="ECO:0007669"/>
    <property type="project" value="InterPro"/>
</dbReference>
<dbReference type="InterPro" id="IPR001036">
    <property type="entry name" value="Acrflvin-R"/>
</dbReference>
<name>A0A5M8FPI3_9GAMM</name>
<keyword evidence="2" id="KW-1185">Reference proteome</keyword>
<gene>
    <name evidence="1" type="ORF">F2Q65_04940</name>
</gene>
<dbReference type="Proteomes" id="UP000322981">
    <property type="component" value="Unassembled WGS sequence"/>
</dbReference>
<reference evidence="1 2" key="1">
    <citation type="submission" date="2019-09" db="EMBL/GenBank/DDBJ databases">
        <title>Whole-genome sequence of the purple sulfur bacterium Thiohalocapsa marina DSM 19078.</title>
        <authorList>
            <person name="Kyndt J.A."/>
            <person name="Meyer T.E."/>
        </authorList>
    </citation>
    <scope>NUCLEOTIDE SEQUENCE [LARGE SCALE GENOMIC DNA]</scope>
    <source>
        <strain evidence="1 2">DSM 19078</strain>
    </source>
</reference>